<dbReference type="EMBL" id="JAUTDP010000004">
    <property type="protein sequence ID" value="KAK3400016.1"/>
    <property type="molecule type" value="Genomic_DNA"/>
</dbReference>
<accession>A0AAE0PHJ2</accession>
<dbReference type="AlphaFoldDB" id="A0AAE0PHJ2"/>
<protein>
    <submittedName>
        <fullName evidence="2">Uncharacterized protein</fullName>
    </submittedName>
</protein>
<keyword evidence="1" id="KW-0175">Coiled coil</keyword>
<feature type="coiled-coil region" evidence="1">
    <location>
        <begin position="130"/>
        <end position="157"/>
    </location>
</feature>
<organism evidence="2 3">
    <name type="scientific">Sordaria brevicollis</name>
    <dbReference type="NCBI Taxonomy" id="83679"/>
    <lineage>
        <taxon>Eukaryota</taxon>
        <taxon>Fungi</taxon>
        <taxon>Dikarya</taxon>
        <taxon>Ascomycota</taxon>
        <taxon>Pezizomycotina</taxon>
        <taxon>Sordariomycetes</taxon>
        <taxon>Sordariomycetidae</taxon>
        <taxon>Sordariales</taxon>
        <taxon>Sordariaceae</taxon>
        <taxon>Sordaria</taxon>
    </lineage>
</organism>
<comment type="caution">
    <text evidence="2">The sequence shown here is derived from an EMBL/GenBank/DDBJ whole genome shotgun (WGS) entry which is preliminary data.</text>
</comment>
<name>A0AAE0PHJ2_SORBR</name>
<proteinExistence type="predicted"/>
<evidence type="ECO:0000313" key="3">
    <source>
        <dbReference type="Proteomes" id="UP001281003"/>
    </source>
</evidence>
<dbReference type="Proteomes" id="UP001281003">
    <property type="component" value="Unassembled WGS sequence"/>
</dbReference>
<evidence type="ECO:0000313" key="2">
    <source>
        <dbReference type="EMBL" id="KAK3400016.1"/>
    </source>
</evidence>
<evidence type="ECO:0000256" key="1">
    <source>
        <dbReference type="SAM" id="Coils"/>
    </source>
</evidence>
<gene>
    <name evidence="2" type="ORF">B0T20DRAFT_477873</name>
</gene>
<keyword evidence="3" id="KW-1185">Reference proteome</keyword>
<sequence length="238" mass="27081">MGIAQLNIQDPESARAALAAAIVRLHQIAQASSDEFREEVRVLADTTEESLEWLEDEHAALHRLGAKTRSRHHKTPRLPSAELKEEVKVLAKTTEENLKWLEDEQKMLKAVQERNGEDIRNQEGWNFKVRERLEEQMAALGERVNAMEEKIDQKFAQMEALIHALVGQSNNIARLTWPPPRGPAGRTETICHETLAISGRIEEFADPSPSEQCNRPLYMTKNLWVHIMEAATDSVIHK</sequence>
<reference evidence="2" key="2">
    <citation type="submission" date="2023-07" db="EMBL/GenBank/DDBJ databases">
        <authorList>
            <consortium name="Lawrence Berkeley National Laboratory"/>
            <person name="Haridas S."/>
            <person name="Hensen N."/>
            <person name="Bonometti L."/>
            <person name="Westerberg I."/>
            <person name="Brannstrom I.O."/>
            <person name="Guillou S."/>
            <person name="Cros-Aarteil S."/>
            <person name="Calhoun S."/>
            <person name="Kuo A."/>
            <person name="Mondo S."/>
            <person name="Pangilinan J."/>
            <person name="Riley R."/>
            <person name="LaButti K."/>
            <person name="Andreopoulos B."/>
            <person name="Lipzen A."/>
            <person name="Chen C."/>
            <person name="Yanf M."/>
            <person name="Daum C."/>
            <person name="Ng V."/>
            <person name="Clum A."/>
            <person name="Steindorff A."/>
            <person name="Ohm R."/>
            <person name="Martin F."/>
            <person name="Silar P."/>
            <person name="Natvig D."/>
            <person name="Lalanne C."/>
            <person name="Gautier V."/>
            <person name="Ament-velasquez S.L."/>
            <person name="Kruys A."/>
            <person name="Hutchinson M.I."/>
            <person name="Powell A.J."/>
            <person name="Barry K."/>
            <person name="Miller A.N."/>
            <person name="Grigoriev I.V."/>
            <person name="Debuchy R."/>
            <person name="Gladieux P."/>
            <person name="Thoren M.H."/>
            <person name="Johannesson H."/>
        </authorList>
    </citation>
    <scope>NUCLEOTIDE SEQUENCE</scope>
    <source>
        <strain evidence="2">FGSC 1904</strain>
    </source>
</reference>
<reference evidence="2" key="1">
    <citation type="journal article" date="2023" name="Mol. Phylogenet. Evol.">
        <title>Genome-scale phylogeny and comparative genomics of the fungal order Sordariales.</title>
        <authorList>
            <person name="Hensen N."/>
            <person name="Bonometti L."/>
            <person name="Westerberg I."/>
            <person name="Brannstrom I.O."/>
            <person name="Guillou S."/>
            <person name="Cros-Aarteil S."/>
            <person name="Calhoun S."/>
            <person name="Haridas S."/>
            <person name="Kuo A."/>
            <person name="Mondo S."/>
            <person name="Pangilinan J."/>
            <person name="Riley R."/>
            <person name="LaButti K."/>
            <person name="Andreopoulos B."/>
            <person name="Lipzen A."/>
            <person name="Chen C."/>
            <person name="Yan M."/>
            <person name="Daum C."/>
            <person name="Ng V."/>
            <person name="Clum A."/>
            <person name="Steindorff A."/>
            <person name="Ohm R.A."/>
            <person name="Martin F."/>
            <person name="Silar P."/>
            <person name="Natvig D.O."/>
            <person name="Lalanne C."/>
            <person name="Gautier V."/>
            <person name="Ament-Velasquez S.L."/>
            <person name="Kruys A."/>
            <person name="Hutchinson M.I."/>
            <person name="Powell A.J."/>
            <person name="Barry K."/>
            <person name="Miller A.N."/>
            <person name="Grigoriev I.V."/>
            <person name="Debuchy R."/>
            <person name="Gladieux P."/>
            <person name="Hiltunen Thoren M."/>
            <person name="Johannesson H."/>
        </authorList>
    </citation>
    <scope>NUCLEOTIDE SEQUENCE</scope>
    <source>
        <strain evidence="2">FGSC 1904</strain>
    </source>
</reference>